<sequence length="85" mass="9632">MQIASILLALCDMRTLYLRNVPDEVVERLERLAAREATSVSALAVRELAQVSRRADNPALLEGLPDLEVDPFWIVRELDVERSSR</sequence>
<gene>
    <name evidence="1" type="ORF">GCM10010531_08840</name>
</gene>
<reference evidence="2" key="1">
    <citation type="journal article" date="2019" name="Int. J. Syst. Evol. Microbiol.">
        <title>The Global Catalogue of Microorganisms (GCM) 10K type strain sequencing project: providing services to taxonomists for standard genome sequencing and annotation.</title>
        <authorList>
            <consortium name="The Broad Institute Genomics Platform"/>
            <consortium name="The Broad Institute Genome Sequencing Center for Infectious Disease"/>
            <person name="Wu L."/>
            <person name="Ma J."/>
        </authorList>
    </citation>
    <scope>NUCLEOTIDE SEQUENCE [LARGE SCALE GENOMIC DNA]</scope>
    <source>
        <strain evidence="2">JCM 15614</strain>
    </source>
</reference>
<proteinExistence type="predicted"/>
<evidence type="ECO:0000313" key="2">
    <source>
        <dbReference type="Proteomes" id="UP001499924"/>
    </source>
</evidence>
<dbReference type="Proteomes" id="UP001499924">
    <property type="component" value="Unassembled WGS sequence"/>
</dbReference>
<name>A0ABP6NVS7_9ACTN</name>
<organism evidence="1 2">
    <name type="scientific">Blastococcus jejuensis</name>
    <dbReference type="NCBI Taxonomy" id="351224"/>
    <lineage>
        <taxon>Bacteria</taxon>
        <taxon>Bacillati</taxon>
        <taxon>Actinomycetota</taxon>
        <taxon>Actinomycetes</taxon>
        <taxon>Geodermatophilales</taxon>
        <taxon>Geodermatophilaceae</taxon>
        <taxon>Blastococcus</taxon>
    </lineage>
</organism>
<comment type="caution">
    <text evidence="1">The sequence shown here is derived from an EMBL/GenBank/DDBJ whole genome shotgun (WGS) entry which is preliminary data.</text>
</comment>
<dbReference type="EMBL" id="BAAAVV010000002">
    <property type="protein sequence ID" value="GAA3159661.1"/>
    <property type="molecule type" value="Genomic_DNA"/>
</dbReference>
<protein>
    <submittedName>
        <fullName evidence="1">Antitoxin VapB9</fullName>
    </submittedName>
</protein>
<dbReference type="InterPro" id="IPR010985">
    <property type="entry name" value="Ribbon_hlx_hlx"/>
</dbReference>
<keyword evidence="2" id="KW-1185">Reference proteome</keyword>
<evidence type="ECO:0000313" key="1">
    <source>
        <dbReference type="EMBL" id="GAA3159661.1"/>
    </source>
</evidence>
<accession>A0ABP6NVS7</accession>
<dbReference type="SUPFAM" id="SSF47598">
    <property type="entry name" value="Ribbon-helix-helix"/>
    <property type="match status" value="1"/>
</dbReference>